<dbReference type="NCBIfam" id="NF000908">
    <property type="entry name" value="PRK00089.1"/>
    <property type="match status" value="1"/>
</dbReference>
<evidence type="ECO:0000313" key="10">
    <source>
        <dbReference type="Proteomes" id="UP000198651"/>
    </source>
</evidence>
<keyword evidence="6" id="KW-0690">Ribosome biogenesis</keyword>
<accession>A0A0S4M425</accession>
<dbReference type="GO" id="GO:0005525">
    <property type="term" value="F:GTP binding"/>
    <property type="evidence" value="ECO:0007669"/>
    <property type="project" value="UniProtKB-UniRule"/>
</dbReference>
<dbReference type="Gene3D" id="3.40.50.300">
    <property type="entry name" value="P-loop containing nucleotide triphosphate hydrolases"/>
    <property type="match status" value="1"/>
</dbReference>
<dbReference type="PRINTS" id="PR00326">
    <property type="entry name" value="GTP1OBG"/>
</dbReference>
<comment type="subcellular location">
    <subcellularLocation>
        <location evidence="6">Cytoplasm</location>
    </subcellularLocation>
    <subcellularLocation>
        <location evidence="6">Cell membrane</location>
        <topology evidence="6">Peripheral membrane protein</topology>
    </subcellularLocation>
</comment>
<dbReference type="InterPro" id="IPR005662">
    <property type="entry name" value="GTPase_Era-like"/>
</dbReference>
<keyword evidence="6" id="KW-0963">Cytoplasm</keyword>
<evidence type="ECO:0000256" key="2">
    <source>
        <dbReference type="ARBA" id="ARBA00020484"/>
    </source>
</evidence>
<dbReference type="InterPro" id="IPR004044">
    <property type="entry name" value="KH_dom_type_2"/>
</dbReference>
<dbReference type="InterPro" id="IPR005225">
    <property type="entry name" value="Small_GTP-bd"/>
</dbReference>
<dbReference type="Pfam" id="PF01926">
    <property type="entry name" value="MMR_HSR1"/>
    <property type="match status" value="1"/>
</dbReference>
<dbReference type="OrthoDB" id="9805918at2"/>
<keyword evidence="3 6" id="KW-0547">Nucleotide-binding</keyword>
<dbReference type="PANTHER" id="PTHR42698">
    <property type="entry name" value="GTPASE ERA"/>
    <property type="match status" value="1"/>
</dbReference>
<dbReference type="NCBIfam" id="TIGR00436">
    <property type="entry name" value="era"/>
    <property type="match status" value="1"/>
</dbReference>
<dbReference type="SUPFAM" id="SSF54814">
    <property type="entry name" value="Prokaryotic type KH domain (KH-domain type II)"/>
    <property type="match status" value="1"/>
</dbReference>
<dbReference type="InterPro" id="IPR009019">
    <property type="entry name" value="KH_sf_prok-type"/>
</dbReference>
<dbReference type="InterPro" id="IPR015946">
    <property type="entry name" value="KH_dom-like_a/b"/>
</dbReference>
<comment type="subunit">
    <text evidence="6">Monomer.</text>
</comment>
<proteinExistence type="inferred from homology"/>
<feature type="binding site" evidence="6">
    <location>
        <begin position="11"/>
        <end position="18"/>
    </location>
    <ligand>
        <name>GTP</name>
        <dbReference type="ChEBI" id="CHEBI:37565"/>
    </ligand>
</feature>
<evidence type="ECO:0000256" key="7">
    <source>
        <dbReference type="PROSITE-ProRule" id="PRU01050"/>
    </source>
</evidence>
<dbReference type="PANTHER" id="PTHR42698:SF1">
    <property type="entry name" value="GTPASE ERA, MITOCHONDRIAL"/>
    <property type="match status" value="1"/>
</dbReference>
<dbReference type="InterPro" id="IPR006073">
    <property type="entry name" value="GTP-bd"/>
</dbReference>
<dbReference type="Gene3D" id="3.30.300.20">
    <property type="match status" value="1"/>
</dbReference>
<reference evidence="10" key="1">
    <citation type="submission" date="2015-11" db="EMBL/GenBank/DDBJ databases">
        <authorList>
            <person name="Seth-Smith H.M.B."/>
        </authorList>
    </citation>
    <scope>NUCLEOTIDE SEQUENCE [LARGE SCALE GENOMIC DNA]</scope>
    <source>
        <strain evidence="10">2013Ark11</strain>
    </source>
</reference>
<dbReference type="NCBIfam" id="TIGR00231">
    <property type="entry name" value="small_GTP"/>
    <property type="match status" value="1"/>
</dbReference>
<gene>
    <name evidence="6 9" type="primary">era</name>
    <name evidence="9" type="ORF">Ark11_0769</name>
</gene>
<dbReference type="CDD" id="cd04163">
    <property type="entry name" value="Era"/>
    <property type="match status" value="1"/>
</dbReference>
<dbReference type="GO" id="GO:0003924">
    <property type="term" value="F:GTPase activity"/>
    <property type="evidence" value="ECO:0007669"/>
    <property type="project" value="UniProtKB-UniRule"/>
</dbReference>
<dbReference type="InterPro" id="IPR030388">
    <property type="entry name" value="G_ERA_dom"/>
</dbReference>
<dbReference type="EMBL" id="LN906597">
    <property type="protein sequence ID" value="CUT17602.1"/>
    <property type="molecule type" value="Genomic_DNA"/>
</dbReference>
<protein>
    <recommendedName>
        <fullName evidence="2 6">GTPase Era</fullName>
    </recommendedName>
</protein>
<dbReference type="RefSeq" id="WP_092342980.1">
    <property type="nucleotide sequence ID" value="NZ_FLSL01000100.1"/>
</dbReference>
<keyword evidence="5 6" id="KW-0342">GTP-binding</keyword>
<evidence type="ECO:0000313" key="9">
    <source>
        <dbReference type="EMBL" id="CUT17602.1"/>
    </source>
</evidence>
<feature type="domain" description="Era-type G" evidence="8">
    <location>
        <begin position="3"/>
        <end position="173"/>
    </location>
</feature>
<keyword evidence="6" id="KW-0699">rRNA-binding</keyword>
<feature type="region of interest" description="G4" evidence="7">
    <location>
        <begin position="119"/>
        <end position="122"/>
    </location>
</feature>
<dbReference type="HAMAP" id="MF_00367">
    <property type="entry name" value="GTPase_Era"/>
    <property type="match status" value="1"/>
</dbReference>
<feature type="region of interest" description="G1" evidence="7">
    <location>
        <begin position="11"/>
        <end position="18"/>
    </location>
</feature>
<keyword evidence="6" id="KW-0472">Membrane</keyword>
<dbReference type="PATRIC" id="fig|1561003.3.peg.777"/>
<keyword evidence="6" id="KW-1003">Cell membrane</keyword>
<feature type="region of interest" description="G5" evidence="7">
    <location>
        <begin position="152"/>
        <end position="154"/>
    </location>
</feature>
<evidence type="ECO:0000256" key="6">
    <source>
        <dbReference type="HAMAP-Rule" id="MF_00367"/>
    </source>
</evidence>
<keyword evidence="4 6" id="KW-0694">RNA-binding</keyword>
<dbReference type="STRING" id="1561003.Ark11_0769"/>
<dbReference type="InterPro" id="IPR027417">
    <property type="entry name" value="P-loop_NTPase"/>
</dbReference>
<evidence type="ECO:0000256" key="4">
    <source>
        <dbReference type="ARBA" id="ARBA00022884"/>
    </source>
</evidence>
<dbReference type="Pfam" id="PF07650">
    <property type="entry name" value="KH_2"/>
    <property type="match status" value="1"/>
</dbReference>
<dbReference type="GO" id="GO:0070181">
    <property type="term" value="F:small ribosomal subunit rRNA binding"/>
    <property type="evidence" value="ECO:0007669"/>
    <property type="project" value="UniProtKB-UniRule"/>
</dbReference>
<keyword evidence="10" id="KW-1185">Reference proteome</keyword>
<dbReference type="Proteomes" id="UP000198651">
    <property type="component" value="Chromosome I"/>
</dbReference>
<sequence length="308" mass="34203">MLRCGQVGLVGRPNVGKSTLLNCLIGAKISITSRKPQTTRHRLLGVLTRSDCQYLFVDTPGSCKSGLKRLSVAMASALKATIADVDVVVLVVDATNWTDLDESFLRQLGSSTPVVVAVNKMDVLKEKHHDTSLRDLETKISSVISPVSFCLVSARKNKGTDVLLSTIASLLPQQSFFYPEDMLTDRTDRFLVSEIIREKVFRCLGDELPYGSAVRIESFEESPSITKIRAVIYVEKENYKRIIIGKNGDLIKMIGTVARHDIEKFLGCKVFLGLWVKVKLGWCNDAVCLKELGYEITESDEQCPKKLS</sequence>
<evidence type="ECO:0000256" key="3">
    <source>
        <dbReference type="ARBA" id="ARBA00022741"/>
    </source>
</evidence>
<feature type="binding site" evidence="6">
    <location>
        <begin position="119"/>
        <end position="122"/>
    </location>
    <ligand>
        <name>GTP</name>
        <dbReference type="ChEBI" id="CHEBI:37565"/>
    </ligand>
</feature>
<dbReference type="CDD" id="cd22534">
    <property type="entry name" value="KH-II_Era"/>
    <property type="match status" value="1"/>
</dbReference>
<dbReference type="GO" id="GO:0000028">
    <property type="term" value="P:ribosomal small subunit assembly"/>
    <property type="evidence" value="ECO:0007669"/>
    <property type="project" value="TreeGrafter"/>
</dbReference>
<comment type="similarity">
    <text evidence="1 6 7">Belongs to the TRAFAC class TrmE-Era-EngA-EngB-Septin-like GTPase superfamily. Era GTPase family.</text>
</comment>
<comment type="function">
    <text evidence="6">An essential GTPase that binds both GDP and GTP, with rapid nucleotide exchange. Plays a role in 16S rRNA processing and 30S ribosomal subunit biogenesis and possibly also in cell cycle regulation and energy metabolism.</text>
</comment>
<dbReference type="GO" id="GO:0005886">
    <property type="term" value="C:plasma membrane"/>
    <property type="evidence" value="ECO:0007669"/>
    <property type="project" value="UniProtKB-SubCell"/>
</dbReference>
<feature type="region of interest" description="G3" evidence="7">
    <location>
        <begin position="58"/>
        <end position="61"/>
    </location>
</feature>
<feature type="binding site" evidence="6">
    <location>
        <begin position="58"/>
        <end position="62"/>
    </location>
    <ligand>
        <name>GTP</name>
        <dbReference type="ChEBI" id="CHEBI:37565"/>
    </ligand>
</feature>
<organism evidence="9 10">
    <name type="scientific">Candidatus Ichthyocystis hellenicum</name>
    <dbReference type="NCBI Taxonomy" id="1561003"/>
    <lineage>
        <taxon>Bacteria</taxon>
        <taxon>Pseudomonadati</taxon>
        <taxon>Pseudomonadota</taxon>
        <taxon>Betaproteobacteria</taxon>
        <taxon>Burkholderiales</taxon>
        <taxon>Candidatus Ichthyocystis</taxon>
    </lineage>
</organism>
<dbReference type="GO" id="GO:0043024">
    <property type="term" value="F:ribosomal small subunit binding"/>
    <property type="evidence" value="ECO:0007669"/>
    <property type="project" value="TreeGrafter"/>
</dbReference>
<dbReference type="GO" id="GO:0005829">
    <property type="term" value="C:cytosol"/>
    <property type="evidence" value="ECO:0007669"/>
    <property type="project" value="TreeGrafter"/>
</dbReference>
<feature type="region of interest" description="G2" evidence="7">
    <location>
        <begin position="37"/>
        <end position="41"/>
    </location>
</feature>
<dbReference type="PROSITE" id="PS51713">
    <property type="entry name" value="G_ERA"/>
    <property type="match status" value="1"/>
</dbReference>
<evidence type="ECO:0000256" key="5">
    <source>
        <dbReference type="ARBA" id="ARBA00023134"/>
    </source>
</evidence>
<evidence type="ECO:0000259" key="8">
    <source>
        <dbReference type="PROSITE" id="PS51713"/>
    </source>
</evidence>
<dbReference type="SUPFAM" id="SSF52540">
    <property type="entry name" value="P-loop containing nucleoside triphosphate hydrolases"/>
    <property type="match status" value="1"/>
</dbReference>
<name>A0A0S4M425_9BURK</name>
<evidence type="ECO:0000256" key="1">
    <source>
        <dbReference type="ARBA" id="ARBA00007921"/>
    </source>
</evidence>
<dbReference type="AlphaFoldDB" id="A0A0S4M425"/>